<evidence type="ECO:0000256" key="4">
    <source>
        <dbReference type="ARBA" id="ARBA00023136"/>
    </source>
</evidence>
<evidence type="ECO:0000256" key="3">
    <source>
        <dbReference type="ARBA" id="ARBA00022989"/>
    </source>
</evidence>
<evidence type="ECO:0000256" key="2">
    <source>
        <dbReference type="ARBA" id="ARBA00022692"/>
    </source>
</evidence>
<proteinExistence type="predicted"/>
<feature type="transmembrane region" description="Helical" evidence="5">
    <location>
        <begin position="6"/>
        <end position="31"/>
    </location>
</feature>
<evidence type="ECO:0000259" key="6">
    <source>
        <dbReference type="Pfam" id="PF04932"/>
    </source>
</evidence>
<dbReference type="Pfam" id="PF04932">
    <property type="entry name" value="Wzy_C"/>
    <property type="match status" value="1"/>
</dbReference>
<keyword evidence="7" id="KW-0436">Ligase</keyword>
<dbReference type="InterPro" id="IPR051533">
    <property type="entry name" value="WaaL-like"/>
</dbReference>
<keyword evidence="8" id="KW-1185">Reference proteome</keyword>
<feature type="transmembrane region" description="Helical" evidence="5">
    <location>
        <begin position="197"/>
        <end position="214"/>
    </location>
</feature>
<name>A0ABW6AQA7_9BACT</name>
<feature type="domain" description="O-antigen ligase-related" evidence="6">
    <location>
        <begin position="232"/>
        <end position="368"/>
    </location>
</feature>
<evidence type="ECO:0000256" key="1">
    <source>
        <dbReference type="ARBA" id="ARBA00004141"/>
    </source>
</evidence>
<dbReference type="PANTHER" id="PTHR37422:SF17">
    <property type="entry name" value="O-ANTIGEN LIGASE"/>
    <property type="match status" value="1"/>
</dbReference>
<feature type="transmembrane region" description="Helical" evidence="5">
    <location>
        <begin position="359"/>
        <end position="379"/>
    </location>
</feature>
<feature type="transmembrane region" description="Helical" evidence="5">
    <location>
        <begin position="248"/>
        <end position="263"/>
    </location>
</feature>
<keyword evidence="3 5" id="KW-1133">Transmembrane helix</keyword>
<protein>
    <submittedName>
        <fullName evidence="7">O-antigen ligase family protein</fullName>
    </submittedName>
</protein>
<keyword evidence="4 5" id="KW-0472">Membrane</keyword>
<dbReference type="PANTHER" id="PTHR37422">
    <property type="entry name" value="TEICHURONIC ACID BIOSYNTHESIS PROTEIN TUAE"/>
    <property type="match status" value="1"/>
</dbReference>
<evidence type="ECO:0000313" key="8">
    <source>
        <dbReference type="Proteomes" id="UP001597512"/>
    </source>
</evidence>
<accession>A0ABW6AQA7</accession>
<feature type="transmembrane region" description="Helical" evidence="5">
    <location>
        <begin position="133"/>
        <end position="152"/>
    </location>
</feature>
<dbReference type="EMBL" id="JBHUOM010000023">
    <property type="protein sequence ID" value="MFD2936747.1"/>
    <property type="molecule type" value="Genomic_DNA"/>
</dbReference>
<keyword evidence="2 5" id="KW-0812">Transmembrane</keyword>
<sequence length="467" mass="52787">MIIASIFLLSISAVSWFKKPYVTICLILFLLPHQFILKKVFDNQFNSGDLFSIWKETLIIILLIKTYKEKELSIVKIQSLIVAFVILAVLFYVITDNHITSLANLRNYTFPILAFVIIATYKFDVGSKYIIRSIIYSSLIAICLGFVQQYLLNIPIATYKGTIDFIDDSGYIKYTTNSFRIMGIERMSGGFAGPNDFGVYFSLIVVFSVVLLSSTQRNLGSRLFNVITILNLIGSLACLILSFSRAGWFILLASLLVIFLIQIKSKIKTTFIVLVTILVTLALALAFIPETVIKASEVLTGSISMKEASAADRGNQFWKGVEKTITEPLGHGVGTSDIRYAESLGFFVESAWWNIGYELGLMGLILFLYINLQILLRIIHFRWYSRRYKVLFSFDSYAIALMVATIIAGFISINVVGTTYIYYFWIFIGLAFKTLNKSNAHPIFVNNNKNVNLLPDEIYDYHSEVNA</sequence>
<evidence type="ECO:0000256" key="5">
    <source>
        <dbReference type="SAM" id="Phobius"/>
    </source>
</evidence>
<feature type="transmembrane region" description="Helical" evidence="5">
    <location>
        <begin position="74"/>
        <end position="93"/>
    </location>
</feature>
<feature type="transmembrane region" description="Helical" evidence="5">
    <location>
        <begin position="105"/>
        <end position="121"/>
    </location>
</feature>
<feature type="transmembrane region" description="Helical" evidence="5">
    <location>
        <begin position="391"/>
        <end position="413"/>
    </location>
</feature>
<gene>
    <name evidence="7" type="ORF">ACFS25_23400</name>
</gene>
<dbReference type="InterPro" id="IPR007016">
    <property type="entry name" value="O-antigen_ligase-rel_domated"/>
</dbReference>
<comment type="caution">
    <text evidence="7">The sequence shown here is derived from an EMBL/GenBank/DDBJ whole genome shotgun (WGS) entry which is preliminary data.</text>
</comment>
<organism evidence="7 8">
    <name type="scientific">Spirosoma flavum</name>
    <dbReference type="NCBI Taxonomy" id="2048557"/>
    <lineage>
        <taxon>Bacteria</taxon>
        <taxon>Pseudomonadati</taxon>
        <taxon>Bacteroidota</taxon>
        <taxon>Cytophagia</taxon>
        <taxon>Cytophagales</taxon>
        <taxon>Cytophagaceae</taxon>
        <taxon>Spirosoma</taxon>
    </lineage>
</organism>
<dbReference type="RefSeq" id="WP_381505830.1">
    <property type="nucleotide sequence ID" value="NZ_JBHUOM010000023.1"/>
</dbReference>
<feature type="transmembrane region" description="Helical" evidence="5">
    <location>
        <begin position="223"/>
        <end position="242"/>
    </location>
</feature>
<feature type="transmembrane region" description="Helical" evidence="5">
    <location>
        <begin position="270"/>
        <end position="288"/>
    </location>
</feature>
<dbReference type="Proteomes" id="UP001597512">
    <property type="component" value="Unassembled WGS sequence"/>
</dbReference>
<comment type="subcellular location">
    <subcellularLocation>
        <location evidence="1">Membrane</location>
        <topology evidence="1">Multi-pass membrane protein</topology>
    </subcellularLocation>
</comment>
<dbReference type="GO" id="GO:0016874">
    <property type="term" value="F:ligase activity"/>
    <property type="evidence" value="ECO:0007669"/>
    <property type="project" value="UniProtKB-KW"/>
</dbReference>
<evidence type="ECO:0000313" key="7">
    <source>
        <dbReference type="EMBL" id="MFD2936747.1"/>
    </source>
</evidence>
<reference evidence="8" key="1">
    <citation type="journal article" date="2019" name="Int. J. Syst. Evol. Microbiol.">
        <title>The Global Catalogue of Microorganisms (GCM) 10K type strain sequencing project: providing services to taxonomists for standard genome sequencing and annotation.</title>
        <authorList>
            <consortium name="The Broad Institute Genomics Platform"/>
            <consortium name="The Broad Institute Genome Sequencing Center for Infectious Disease"/>
            <person name="Wu L."/>
            <person name="Ma J."/>
        </authorList>
    </citation>
    <scope>NUCLEOTIDE SEQUENCE [LARGE SCALE GENOMIC DNA]</scope>
    <source>
        <strain evidence="8">KCTC 52490</strain>
    </source>
</reference>